<comment type="caution">
    <text evidence="2">The sequence shown here is derived from an EMBL/GenBank/DDBJ whole genome shotgun (WGS) entry which is preliminary data.</text>
</comment>
<evidence type="ECO:0008006" key="4">
    <source>
        <dbReference type="Google" id="ProtNLM"/>
    </source>
</evidence>
<reference evidence="2 3" key="1">
    <citation type="submission" date="2023-07" db="EMBL/GenBank/DDBJ databases">
        <title>Sorghum-associated microbial communities from plants grown in Nebraska, USA.</title>
        <authorList>
            <person name="Schachtman D."/>
        </authorList>
    </citation>
    <scope>NUCLEOTIDE SEQUENCE [LARGE SCALE GENOMIC DNA]</scope>
    <source>
        <strain evidence="2 3">BE314</strain>
    </source>
</reference>
<gene>
    <name evidence="2" type="ORF">J2X20_001842</name>
</gene>
<feature type="chain" id="PRO_5045685358" description="PEP-CTERM protein-sorting domain-containing protein" evidence="1">
    <location>
        <begin position="22"/>
        <end position="221"/>
    </location>
</feature>
<proteinExistence type="predicted"/>
<evidence type="ECO:0000313" key="2">
    <source>
        <dbReference type="EMBL" id="MDR7269213.1"/>
    </source>
</evidence>
<keyword evidence="3" id="KW-1185">Reference proteome</keyword>
<name>A0ABU1YK22_ROSSA</name>
<dbReference type="EMBL" id="JAVDXU010000001">
    <property type="protein sequence ID" value="MDR7269213.1"/>
    <property type="molecule type" value="Genomic_DNA"/>
</dbReference>
<evidence type="ECO:0000313" key="3">
    <source>
        <dbReference type="Proteomes" id="UP001180453"/>
    </source>
</evidence>
<keyword evidence="1" id="KW-0732">Signal</keyword>
<protein>
    <recommendedName>
        <fullName evidence="4">PEP-CTERM protein-sorting domain-containing protein</fullName>
    </recommendedName>
</protein>
<organism evidence="2 3">
    <name type="scientific">Roseateles saccharophilus</name>
    <name type="common">Pseudomonas saccharophila</name>
    <dbReference type="NCBI Taxonomy" id="304"/>
    <lineage>
        <taxon>Bacteria</taxon>
        <taxon>Pseudomonadati</taxon>
        <taxon>Pseudomonadota</taxon>
        <taxon>Betaproteobacteria</taxon>
        <taxon>Burkholderiales</taxon>
        <taxon>Sphaerotilaceae</taxon>
        <taxon>Roseateles</taxon>
    </lineage>
</organism>
<feature type="signal peptide" evidence="1">
    <location>
        <begin position="1"/>
        <end position="21"/>
    </location>
</feature>
<sequence length="221" mass="23208">MRAMSKLLALALTATMQSAMAGAVFLDFEDLQTSAPMTTRYAAQGVNVTGSAWGATSANCEYPGGQLGQVSFTRPNSCGALWLVQDPTKPSTNTAKSLTLSLTDGFIDAMSFVYSGSVAFPNLQVHVFDAAGQELGLGLTGLTGTTCRDFLFCNWSQTMTLSFTGVARSVTFTAVDTTILLDDLRFTTPATTPGNLPEPASIALALGALGGLAWSRRRAAR</sequence>
<dbReference type="Proteomes" id="UP001180453">
    <property type="component" value="Unassembled WGS sequence"/>
</dbReference>
<evidence type="ECO:0000256" key="1">
    <source>
        <dbReference type="SAM" id="SignalP"/>
    </source>
</evidence>
<accession>A0ABU1YK22</accession>